<dbReference type="Proteomes" id="UP000622245">
    <property type="component" value="Unassembled WGS sequence"/>
</dbReference>
<evidence type="ECO:0000313" key="2">
    <source>
        <dbReference type="Proteomes" id="UP000622245"/>
    </source>
</evidence>
<dbReference type="RefSeq" id="WP_203150824.1">
    <property type="nucleotide sequence ID" value="NZ_JAEVHL010000172.1"/>
</dbReference>
<evidence type="ECO:0000313" key="1">
    <source>
        <dbReference type="EMBL" id="MBM0278454.1"/>
    </source>
</evidence>
<accession>A0ABS1YM07</accession>
<reference evidence="1 2" key="1">
    <citation type="submission" date="2021-01" db="EMBL/GenBank/DDBJ databases">
        <title>Draft genome sequence of Micromonospora sp. strain STR1s_6.</title>
        <authorList>
            <person name="Karlyshev A."/>
            <person name="Jawad R."/>
        </authorList>
    </citation>
    <scope>NUCLEOTIDE SEQUENCE [LARGE SCALE GENOMIC DNA]</scope>
    <source>
        <strain evidence="1 2">STR1S-6</strain>
    </source>
</reference>
<comment type="caution">
    <text evidence="1">The sequence shown here is derived from an EMBL/GenBank/DDBJ whole genome shotgun (WGS) entry which is preliminary data.</text>
</comment>
<gene>
    <name evidence="1" type="ORF">JM949_25575</name>
</gene>
<dbReference type="InterPro" id="IPR011989">
    <property type="entry name" value="ARM-like"/>
</dbReference>
<evidence type="ECO:0008006" key="3">
    <source>
        <dbReference type="Google" id="ProtNLM"/>
    </source>
</evidence>
<protein>
    <recommendedName>
        <fullName evidence="3">HEAT repeat domain-containing protein</fullName>
    </recommendedName>
</protein>
<dbReference type="Gene3D" id="1.25.10.10">
    <property type="entry name" value="Leucine-rich Repeat Variant"/>
    <property type="match status" value="1"/>
</dbReference>
<keyword evidence="2" id="KW-1185">Reference proteome</keyword>
<proteinExistence type="predicted"/>
<organism evidence="1 2">
    <name type="scientific">Micromonospora tarensis</name>
    <dbReference type="NCBI Taxonomy" id="2806100"/>
    <lineage>
        <taxon>Bacteria</taxon>
        <taxon>Bacillati</taxon>
        <taxon>Actinomycetota</taxon>
        <taxon>Actinomycetes</taxon>
        <taxon>Micromonosporales</taxon>
        <taxon>Micromonosporaceae</taxon>
        <taxon>Micromonospora</taxon>
    </lineage>
</organism>
<dbReference type="EMBL" id="JAEVHL010000172">
    <property type="protein sequence ID" value="MBM0278454.1"/>
    <property type="molecule type" value="Genomic_DNA"/>
</dbReference>
<sequence>MTMATSGRRLLPMQSPRTGVETFAWLIRAIRAYHPSPDIRDTATFARRLATCGTDLRPTTINRLENAELSFTIERCLSYEEALQLAPYDLVDPFLYLTRIGGATPGTALAKLGQASHVELELLWRLGRGEQIAPYEWIRLAYLYRNRRDLFAGTERMRDAFFGRLMEDAGRCYEKDLRLIREALIVIGDDVSEDVATHCRDDPLHYFNTTEALGFMDGEQSWSTLLSLGDTLDDGVLAGTIIEPVIRRFRALSESNDVALSAVGAITDYSAAALCRTDVLYTAREEALVWASQPNVLLTVRARHAIADLREDVAQLRLKPATFEPDSFLGTLLGEFADLLEAEELLPAGLPPRVPGLGQVLGRGIFSQARVSRLAVGLLLRSWHLTDPLTDALGRALHRVSPADYGVQRSIVRMMVKLGSPRRYTHFSTFGLTPKREDGVRLVAAWALGEGEDSADQTILAKLYGDATTRDTKRVIVTAAERRAFVELLATLSHDSDSVVSGEATRALRRLGASKVHPPDDPPAAGA</sequence>
<name>A0ABS1YM07_9ACTN</name>